<keyword evidence="5" id="KW-0498">Mitosis</keyword>
<keyword evidence="9" id="KW-0137">Centromere</keyword>
<dbReference type="EMBL" id="SWFT01000105">
    <property type="protein sequence ID" value="KAA8901015.1"/>
    <property type="molecule type" value="Genomic_DNA"/>
</dbReference>
<feature type="coiled-coil region" evidence="10">
    <location>
        <begin position="131"/>
        <end position="165"/>
    </location>
</feature>
<accession>A0A642UQ32</accession>
<dbReference type="GO" id="GO:0000444">
    <property type="term" value="C:MIS12/MIND type complex"/>
    <property type="evidence" value="ECO:0007669"/>
    <property type="project" value="InterPro"/>
</dbReference>
<protein>
    <submittedName>
        <fullName evidence="11">Uncharacterized protein</fullName>
    </submittedName>
</protein>
<dbReference type="OMA" id="ETHANTK"/>
<gene>
    <name evidence="11" type="ORF">DIURU_003385</name>
</gene>
<evidence type="ECO:0000256" key="9">
    <source>
        <dbReference type="ARBA" id="ARBA00023328"/>
    </source>
</evidence>
<dbReference type="VEuPathDB" id="FungiDB:DIURU_003385"/>
<keyword evidence="7" id="KW-0539">Nucleus</keyword>
<dbReference type="OrthoDB" id="18453at2759"/>
<evidence type="ECO:0000256" key="5">
    <source>
        <dbReference type="ARBA" id="ARBA00022776"/>
    </source>
</evidence>
<reference evidence="11 12" key="1">
    <citation type="submission" date="2019-07" db="EMBL/GenBank/DDBJ databases">
        <title>Genome assembly of two rare yeast pathogens: Diutina rugosa and Trichomonascus ciferrii.</title>
        <authorList>
            <person name="Mixao V."/>
            <person name="Saus E."/>
            <person name="Hansen A."/>
            <person name="Lass-Flor C."/>
            <person name="Gabaldon T."/>
        </authorList>
    </citation>
    <scope>NUCLEOTIDE SEQUENCE [LARGE SCALE GENOMIC DNA]</scope>
    <source>
        <strain evidence="11 12">CBS 613</strain>
    </source>
</reference>
<evidence type="ECO:0000256" key="8">
    <source>
        <dbReference type="ARBA" id="ARBA00023306"/>
    </source>
</evidence>
<evidence type="ECO:0000313" key="12">
    <source>
        <dbReference type="Proteomes" id="UP000449547"/>
    </source>
</evidence>
<keyword evidence="6" id="KW-0995">Kinetochore</keyword>
<evidence type="ECO:0000256" key="2">
    <source>
        <dbReference type="ARBA" id="ARBA00004629"/>
    </source>
</evidence>
<dbReference type="GO" id="GO:0005634">
    <property type="term" value="C:nucleus"/>
    <property type="evidence" value="ECO:0007669"/>
    <property type="project" value="UniProtKB-SubCell"/>
</dbReference>
<comment type="subcellular location">
    <subcellularLocation>
        <location evidence="2">Chromosome</location>
        <location evidence="2">Centromere</location>
        <location evidence="2">Kinetochore</location>
    </subcellularLocation>
    <subcellularLocation>
        <location evidence="1">Nucleus</location>
    </subcellularLocation>
</comment>
<dbReference type="AlphaFoldDB" id="A0A642UQ32"/>
<evidence type="ECO:0000256" key="1">
    <source>
        <dbReference type="ARBA" id="ARBA00004123"/>
    </source>
</evidence>
<dbReference type="RefSeq" id="XP_034011638.1">
    <property type="nucleotide sequence ID" value="XM_034156141.1"/>
</dbReference>
<comment type="caution">
    <text evidence="11">The sequence shown here is derived from an EMBL/GenBank/DDBJ whole genome shotgun (WGS) entry which is preliminary data.</text>
</comment>
<sequence length="174" mass="19485">MSHVRSDQVRKLFQKSVDMIGNTALDDSQMAQCFPTIAHTPKGKSSLHKASKQLKAHFHEISIQEIDMIFEETHANTKFDELDDAINHAKSNITDGTSPLNLESVLSPQHRVSNIVVDKAQEPIQYLQSVRDSLRLENEKLATELVSVQTEIQALVNNVADFESELAGELDSFE</sequence>
<keyword evidence="4" id="KW-0132">Cell division</keyword>
<keyword evidence="10" id="KW-0175">Coiled coil</keyword>
<evidence type="ECO:0000256" key="4">
    <source>
        <dbReference type="ARBA" id="ARBA00022618"/>
    </source>
</evidence>
<dbReference type="GeneID" id="54782036"/>
<dbReference type="Proteomes" id="UP000449547">
    <property type="component" value="Unassembled WGS sequence"/>
</dbReference>
<evidence type="ECO:0000256" key="6">
    <source>
        <dbReference type="ARBA" id="ARBA00022838"/>
    </source>
</evidence>
<organism evidence="11 12">
    <name type="scientific">Diutina rugosa</name>
    <name type="common">Yeast</name>
    <name type="synonym">Candida rugosa</name>
    <dbReference type="NCBI Taxonomy" id="5481"/>
    <lineage>
        <taxon>Eukaryota</taxon>
        <taxon>Fungi</taxon>
        <taxon>Dikarya</taxon>
        <taxon>Ascomycota</taxon>
        <taxon>Saccharomycotina</taxon>
        <taxon>Pichiomycetes</taxon>
        <taxon>Debaryomycetaceae</taxon>
        <taxon>Diutina</taxon>
    </lineage>
</organism>
<proteinExistence type="predicted"/>
<dbReference type="Pfam" id="PF03980">
    <property type="entry name" value="Nnf1"/>
    <property type="match status" value="1"/>
</dbReference>
<evidence type="ECO:0000256" key="10">
    <source>
        <dbReference type="SAM" id="Coils"/>
    </source>
</evidence>
<evidence type="ECO:0000256" key="7">
    <source>
        <dbReference type="ARBA" id="ARBA00023242"/>
    </source>
</evidence>
<keyword evidence="12" id="KW-1185">Reference proteome</keyword>
<dbReference type="GO" id="GO:0051301">
    <property type="term" value="P:cell division"/>
    <property type="evidence" value="ECO:0007669"/>
    <property type="project" value="UniProtKB-KW"/>
</dbReference>
<evidence type="ECO:0000256" key="3">
    <source>
        <dbReference type="ARBA" id="ARBA00022454"/>
    </source>
</evidence>
<keyword evidence="3" id="KW-0158">Chromosome</keyword>
<evidence type="ECO:0000313" key="11">
    <source>
        <dbReference type="EMBL" id="KAA8901015.1"/>
    </source>
</evidence>
<keyword evidence="8" id="KW-0131">Cell cycle</keyword>
<dbReference type="InterPro" id="IPR007128">
    <property type="entry name" value="PMF1/Nnf1"/>
</dbReference>
<name>A0A642UQ32_DIURU</name>